<dbReference type="InterPro" id="IPR058240">
    <property type="entry name" value="rSAM_sf"/>
</dbReference>
<dbReference type="GO" id="GO:0003824">
    <property type="term" value="F:catalytic activity"/>
    <property type="evidence" value="ECO:0007669"/>
    <property type="project" value="InterPro"/>
</dbReference>
<feature type="domain" description="Radical SAM core" evidence="5">
    <location>
        <begin position="108"/>
        <end position="314"/>
    </location>
</feature>
<evidence type="ECO:0000313" key="6">
    <source>
        <dbReference type="EMBL" id="SHH82463.1"/>
    </source>
</evidence>
<dbReference type="Proteomes" id="UP000184526">
    <property type="component" value="Unassembled WGS sequence"/>
</dbReference>
<dbReference type="AlphaFoldDB" id="A0A1M5W5J3"/>
<dbReference type="RefSeq" id="WP_072831450.1">
    <property type="nucleotide sequence ID" value="NZ_FQXP01000005.1"/>
</dbReference>
<sequence length="373" mass="43043">MGIIDNIEKKAKQTVLKTAFDLIDKNPEKNIDKFIDLIKKNMKDEEQLQKFEEFETIFMETDSMKLYVEDILKNSHKNCMKKIIYNFIGNQIWFGSSKREKLGDKIGRKLPFTLMITPSMRCNLRCQGCETANYSKKDDLPYEDMEKIIKEARDLGIYYIVILGGESFFNDYLMDLYNKYSDMMFMPLTNGTLFNDKVVDRIANMGNVFPVISLDGDESYVDSIRGRGVFQSIMYSMQLLKKKGIPFGVYTTTKSNNMKKVVEDSFVDLLIRKGARAIMYSPIALKGDNLEAFNKSVLSPGERLTLGERSKDIRCSKKILTIDLFNDLDNFDKLKEENYFYHINSKGMVVTCSSPKKLLGNVKEKSLVEILEK</sequence>
<dbReference type="SUPFAM" id="SSF102114">
    <property type="entry name" value="Radical SAM enzymes"/>
    <property type="match status" value="1"/>
</dbReference>
<dbReference type="PANTHER" id="PTHR43524:SF1">
    <property type="entry name" value="RADICAL SAM SUPERFAMILY PROTEIN"/>
    <property type="match status" value="1"/>
</dbReference>
<dbReference type="CDD" id="cd01335">
    <property type="entry name" value="Radical_SAM"/>
    <property type="match status" value="1"/>
</dbReference>
<dbReference type="Pfam" id="PF04055">
    <property type="entry name" value="Radical_SAM"/>
    <property type="match status" value="1"/>
</dbReference>
<accession>A0A1M5W5J3</accession>
<organism evidence="6 7">
    <name type="scientific">Clostridium collagenovorans DSM 3089</name>
    <dbReference type="NCBI Taxonomy" id="1121306"/>
    <lineage>
        <taxon>Bacteria</taxon>
        <taxon>Bacillati</taxon>
        <taxon>Bacillota</taxon>
        <taxon>Clostridia</taxon>
        <taxon>Eubacteriales</taxon>
        <taxon>Clostridiaceae</taxon>
        <taxon>Clostridium</taxon>
    </lineage>
</organism>
<keyword evidence="1" id="KW-0949">S-adenosyl-L-methionine</keyword>
<dbReference type="PANTHER" id="PTHR43524">
    <property type="entry name" value="RADICAL SAM SUPERFAMILY PROTEIN"/>
    <property type="match status" value="1"/>
</dbReference>
<keyword evidence="2" id="KW-0479">Metal-binding</keyword>
<dbReference type="GO" id="GO:0051536">
    <property type="term" value="F:iron-sulfur cluster binding"/>
    <property type="evidence" value="ECO:0007669"/>
    <property type="project" value="UniProtKB-KW"/>
</dbReference>
<gene>
    <name evidence="6" type="ORF">SAMN02745196_01550</name>
</gene>
<name>A0A1M5W5J3_9CLOT</name>
<dbReference type="SFLD" id="SFLDS00029">
    <property type="entry name" value="Radical_SAM"/>
    <property type="match status" value="1"/>
</dbReference>
<dbReference type="SFLD" id="SFLDG01067">
    <property type="entry name" value="SPASM/twitch_domain_containing"/>
    <property type="match status" value="1"/>
</dbReference>
<proteinExistence type="predicted"/>
<dbReference type="OrthoDB" id="9782387at2"/>
<evidence type="ECO:0000256" key="1">
    <source>
        <dbReference type="ARBA" id="ARBA00022691"/>
    </source>
</evidence>
<keyword evidence="3" id="KW-0408">Iron</keyword>
<evidence type="ECO:0000313" key="7">
    <source>
        <dbReference type="Proteomes" id="UP000184526"/>
    </source>
</evidence>
<keyword evidence="7" id="KW-1185">Reference proteome</keyword>
<keyword evidence="4" id="KW-0411">Iron-sulfur</keyword>
<evidence type="ECO:0000256" key="4">
    <source>
        <dbReference type="ARBA" id="ARBA00023014"/>
    </source>
</evidence>
<dbReference type="InterPro" id="IPR007197">
    <property type="entry name" value="rSAM"/>
</dbReference>
<dbReference type="Gene3D" id="3.20.20.70">
    <property type="entry name" value="Aldolase class I"/>
    <property type="match status" value="1"/>
</dbReference>
<reference evidence="6 7" key="1">
    <citation type="submission" date="2016-11" db="EMBL/GenBank/DDBJ databases">
        <authorList>
            <person name="Jaros S."/>
            <person name="Januszkiewicz K."/>
            <person name="Wedrychowicz H."/>
        </authorList>
    </citation>
    <scope>NUCLEOTIDE SEQUENCE [LARGE SCALE GENOMIC DNA]</scope>
    <source>
        <strain evidence="6 7">DSM 3089</strain>
    </source>
</reference>
<dbReference type="InterPro" id="IPR013785">
    <property type="entry name" value="Aldolase_TIM"/>
</dbReference>
<protein>
    <submittedName>
        <fullName evidence="6">Radical SAM superfamily enzyme, MoaA/NifB/PqqE/SkfB family</fullName>
    </submittedName>
</protein>
<evidence type="ECO:0000256" key="2">
    <source>
        <dbReference type="ARBA" id="ARBA00022723"/>
    </source>
</evidence>
<dbReference type="GO" id="GO:0046872">
    <property type="term" value="F:metal ion binding"/>
    <property type="evidence" value="ECO:0007669"/>
    <property type="project" value="UniProtKB-KW"/>
</dbReference>
<dbReference type="PROSITE" id="PS51918">
    <property type="entry name" value="RADICAL_SAM"/>
    <property type="match status" value="1"/>
</dbReference>
<dbReference type="EMBL" id="FQXP01000005">
    <property type="protein sequence ID" value="SHH82463.1"/>
    <property type="molecule type" value="Genomic_DNA"/>
</dbReference>
<evidence type="ECO:0000256" key="3">
    <source>
        <dbReference type="ARBA" id="ARBA00023004"/>
    </source>
</evidence>
<evidence type="ECO:0000259" key="5">
    <source>
        <dbReference type="PROSITE" id="PS51918"/>
    </source>
</evidence>
<dbReference type="STRING" id="1121306.SAMN02745196_01550"/>